<dbReference type="Proteomes" id="UP000541610">
    <property type="component" value="Unassembled WGS sequence"/>
</dbReference>
<evidence type="ECO:0000313" key="2">
    <source>
        <dbReference type="EMBL" id="KAF4685300.1"/>
    </source>
</evidence>
<name>A0A7J6NP13_PEROL</name>
<reference evidence="2 3" key="1">
    <citation type="submission" date="2020-04" db="EMBL/GenBank/DDBJ databases">
        <title>Perkinsus olseni comparative genomics.</title>
        <authorList>
            <person name="Bogema D.R."/>
        </authorList>
    </citation>
    <scope>NUCLEOTIDE SEQUENCE [LARGE SCALE GENOMIC DNA]</scope>
    <source>
        <strain evidence="2">00978-12</strain>
    </source>
</reference>
<dbReference type="AlphaFoldDB" id="A0A7J6NP13"/>
<dbReference type="GO" id="GO:0003676">
    <property type="term" value="F:nucleic acid binding"/>
    <property type="evidence" value="ECO:0007669"/>
    <property type="project" value="InterPro"/>
</dbReference>
<evidence type="ECO:0000256" key="1">
    <source>
        <dbReference type="SAM" id="MobiDB-lite"/>
    </source>
</evidence>
<dbReference type="InterPro" id="IPR036397">
    <property type="entry name" value="RNaseH_sf"/>
</dbReference>
<sequence length="296" mass="34098">MVRNFADKYSNWADYLPSLTLAYNNSVHSTTGVAPSHVFFGRSPSPYMITTSVPPVRVESASQYVDENALSVKALYDFVREQLLRKADNRQRYHQHQQHAATHSVDLGDRVWWWNPHGPTEPSRKSKLVAKWLGPYIVRRFYPGTRLMVYISEEGSNKEIVTHINNIRPVNHPIRGLLRDESTMAHDDLTHLQTVGKEALTTSLPSNFGFDILLDDEDDDDDQEMNRVDDSSSRCSPPRRREWYRMMPEGVSPRRWSRDDEPLARFRTMCSTQSSHCPVNTAHRTVKDQRSSITVA</sequence>
<evidence type="ECO:0008006" key="4">
    <source>
        <dbReference type="Google" id="ProtNLM"/>
    </source>
</evidence>
<dbReference type="PANTHER" id="PTHR37984">
    <property type="entry name" value="PROTEIN CBG26694"/>
    <property type="match status" value="1"/>
</dbReference>
<accession>A0A7J6NP13</accession>
<protein>
    <recommendedName>
        <fullName evidence="4">Integrase catalytic domain-containing protein</fullName>
    </recommendedName>
</protein>
<comment type="caution">
    <text evidence="2">The sequence shown here is derived from an EMBL/GenBank/DDBJ whole genome shotgun (WGS) entry which is preliminary data.</text>
</comment>
<organism evidence="2 3">
    <name type="scientific">Perkinsus olseni</name>
    <name type="common">Perkinsus atlanticus</name>
    <dbReference type="NCBI Taxonomy" id="32597"/>
    <lineage>
        <taxon>Eukaryota</taxon>
        <taxon>Sar</taxon>
        <taxon>Alveolata</taxon>
        <taxon>Perkinsozoa</taxon>
        <taxon>Perkinsea</taxon>
        <taxon>Perkinsida</taxon>
        <taxon>Perkinsidae</taxon>
        <taxon>Perkinsus</taxon>
    </lineage>
</organism>
<dbReference type="OrthoDB" id="1909122at2759"/>
<dbReference type="InterPro" id="IPR050951">
    <property type="entry name" value="Retrovirus_Pol_polyprotein"/>
</dbReference>
<dbReference type="EMBL" id="JABANP010000268">
    <property type="protein sequence ID" value="KAF4685300.1"/>
    <property type="molecule type" value="Genomic_DNA"/>
</dbReference>
<gene>
    <name evidence="2" type="ORF">FOZ60_006658</name>
</gene>
<feature type="region of interest" description="Disordered" evidence="1">
    <location>
        <begin position="219"/>
        <end position="239"/>
    </location>
</feature>
<evidence type="ECO:0000313" key="3">
    <source>
        <dbReference type="Proteomes" id="UP000541610"/>
    </source>
</evidence>
<dbReference type="PANTHER" id="PTHR37984:SF5">
    <property type="entry name" value="PROTEIN NYNRIN-LIKE"/>
    <property type="match status" value="1"/>
</dbReference>
<proteinExistence type="predicted"/>
<dbReference type="Gene3D" id="3.30.420.10">
    <property type="entry name" value="Ribonuclease H-like superfamily/Ribonuclease H"/>
    <property type="match status" value="1"/>
</dbReference>